<dbReference type="Proteomes" id="UP000095286">
    <property type="component" value="Unplaced"/>
</dbReference>
<sequence>MNSDLYYTFLICLLISTSIHSICYQPDIPENGQLTLSSNPPFEAGLVARYSCGVGFVMIGDEDRTCQGDGRWSGQAPLCVIDVAKDRPASQSSGTSAMYAVSSVPMCSTTDNPIFESASWTVNLLSPYKIGGLSFKVGHLSGPLTDIIMTDKFGHNITCQIPNMHTISNETYTIYCKGDDITKVRLIVSGRLHLCSFSAFAIDAQAPWQCGLAKMDVLTVYEDMCFSSSRLQKLDWKSAQNSCYEIGGTLPIRITNVTREVLKSALSTSSSTSSFYWIGLMGSSKGWIWIDGDPLNNTESDWYEKPPILQSGETLAAALGRPALYKMIAAPQAVWNSYICQTKPKYCTSPGLSENAKVVFSSQTFTIGTFAFYSCEYGYKVVGESKRRCKDSGKWSHQIPTCKLISCPEPSTEHWPHGDIIKVNGSISFGSLVQYKCAKGFVFDSQSSRSAFRVCTSEGQWSNNAPSCQKIDCGTPPTISNGIFEAHSTTLNSSATYNCDDNHQLMGEMRIMCGSNGMWQPQPPICYDPSSFKSFNEPEQKRDIALIIIIIALLSILTVLIFRASLSCKSYSPNNKFHNFFPTVLNHIGLKSRETSSGMTSSTLDRSSASPSIGVISKKNSNLVYATPNVTVNYNTTDTDSNQPIYYTPNHLHPQSHVSLQQIEIEPHMLQLHQLPNGNIQLTMPVSRPCLRPAIPLFTQIPHYHPPQQPPPSQSPTNSQILYSFDYEPYYDTPPDSLDIYEEVKSPTGDAHCL</sequence>
<name>A0AC35UA78_9BILA</name>
<dbReference type="WBParaSite" id="RSKR_0000923600.1">
    <property type="protein sequence ID" value="RSKR_0000923600.1"/>
    <property type="gene ID" value="RSKR_0000923600"/>
</dbReference>
<evidence type="ECO:0000313" key="2">
    <source>
        <dbReference type="WBParaSite" id="RSKR_0000923600.1"/>
    </source>
</evidence>
<evidence type="ECO:0000313" key="1">
    <source>
        <dbReference type="Proteomes" id="UP000095286"/>
    </source>
</evidence>
<proteinExistence type="predicted"/>
<reference evidence="2" key="1">
    <citation type="submission" date="2016-11" db="UniProtKB">
        <authorList>
            <consortium name="WormBaseParasite"/>
        </authorList>
    </citation>
    <scope>IDENTIFICATION</scope>
    <source>
        <strain evidence="2">KR3021</strain>
    </source>
</reference>
<accession>A0AC35UA78</accession>
<protein>
    <submittedName>
        <fullName evidence="2">Sushi, von Willebrand factor type A, EGF and pentraxin domain-containing protein 1</fullName>
    </submittedName>
</protein>
<organism evidence="1 2">
    <name type="scientific">Rhabditophanes sp. KR3021</name>
    <dbReference type="NCBI Taxonomy" id="114890"/>
    <lineage>
        <taxon>Eukaryota</taxon>
        <taxon>Metazoa</taxon>
        <taxon>Ecdysozoa</taxon>
        <taxon>Nematoda</taxon>
        <taxon>Chromadorea</taxon>
        <taxon>Rhabditida</taxon>
        <taxon>Tylenchina</taxon>
        <taxon>Panagrolaimomorpha</taxon>
        <taxon>Strongyloidoidea</taxon>
        <taxon>Alloionematidae</taxon>
        <taxon>Rhabditophanes</taxon>
    </lineage>
</organism>